<dbReference type="EMBL" id="LUUB01000094">
    <property type="protein sequence ID" value="OAF02691.1"/>
    <property type="molecule type" value="Genomic_DNA"/>
</dbReference>
<protein>
    <submittedName>
        <fullName evidence="1">Uncharacterized protein</fullName>
    </submittedName>
</protein>
<proteinExistence type="predicted"/>
<keyword evidence="2" id="KW-1185">Reference proteome</keyword>
<name>A0A176YE80_9BRAD</name>
<organism evidence="1 2">
    <name type="scientific">Bradyrhizobium centrolobii</name>
    <dbReference type="NCBI Taxonomy" id="1505087"/>
    <lineage>
        <taxon>Bacteria</taxon>
        <taxon>Pseudomonadati</taxon>
        <taxon>Pseudomonadota</taxon>
        <taxon>Alphaproteobacteria</taxon>
        <taxon>Hyphomicrobiales</taxon>
        <taxon>Nitrobacteraceae</taxon>
        <taxon>Bradyrhizobium</taxon>
    </lineage>
</organism>
<comment type="caution">
    <text evidence="1">The sequence shown here is derived from an EMBL/GenBank/DDBJ whole genome shotgun (WGS) entry which is preliminary data.</text>
</comment>
<gene>
    <name evidence="1" type="ORF">AYJ54_25800</name>
</gene>
<reference evidence="1 2" key="1">
    <citation type="submission" date="2016-03" db="EMBL/GenBank/DDBJ databases">
        <title>Draft Genome Sequence of the Strain BR 10245 (Bradyrhizobium sp.) isolated from nodules of Centrolobium paraense.</title>
        <authorList>
            <person name="Simoes-Araujo J.L.Sr."/>
            <person name="Barauna A.C."/>
            <person name="Silva K."/>
            <person name="Zilli J.E."/>
        </authorList>
    </citation>
    <scope>NUCLEOTIDE SEQUENCE [LARGE SCALE GENOMIC DNA]</scope>
    <source>
        <strain evidence="1 2">BR 10245</strain>
    </source>
</reference>
<dbReference type="AlphaFoldDB" id="A0A176YE80"/>
<dbReference type="OrthoDB" id="8237271at2"/>
<evidence type="ECO:0000313" key="2">
    <source>
        <dbReference type="Proteomes" id="UP000076959"/>
    </source>
</evidence>
<dbReference type="Proteomes" id="UP000076959">
    <property type="component" value="Unassembled WGS sequence"/>
</dbReference>
<accession>A0A176YE80</accession>
<dbReference type="RefSeq" id="WP_063706146.1">
    <property type="nucleotide sequence ID" value="NZ_LUUB01000094.1"/>
</dbReference>
<evidence type="ECO:0000313" key="1">
    <source>
        <dbReference type="EMBL" id="OAF02691.1"/>
    </source>
</evidence>
<sequence>MIAKCRFKAKLEDDPDILPFVGIASETETLPLGNDRIHWQAQALADLQRTLNEAQNWAREVGTTHCQNLLAREAFLLRWPD</sequence>
<dbReference type="STRING" id="1505087.AYJ54_25800"/>